<dbReference type="Pfam" id="PF07687">
    <property type="entry name" value="M20_dimer"/>
    <property type="match status" value="1"/>
</dbReference>
<dbReference type="SUPFAM" id="SSF55031">
    <property type="entry name" value="Bacterial exopeptidase dimerisation domain"/>
    <property type="match status" value="1"/>
</dbReference>
<dbReference type="STRING" id="768706.Desor_0898"/>
<comment type="cofactor">
    <cofactor evidence="1">
        <name>Zn(2+)</name>
        <dbReference type="ChEBI" id="CHEBI:29105"/>
    </cofactor>
</comment>
<keyword evidence="4" id="KW-0378">Hydrolase</keyword>
<dbReference type="Gene3D" id="3.30.70.360">
    <property type="match status" value="1"/>
</dbReference>
<comment type="cofactor">
    <cofactor evidence="8">
        <name>a divalent metal cation</name>
        <dbReference type="ChEBI" id="CHEBI:60240"/>
    </cofactor>
    <text evidence="8">Binds 2 divalent metal cations per subunit.</text>
</comment>
<evidence type="ECO:0000256" key="1">
    <source>
        <dbReference type="ARBA" id="ARBA00001947"/>
    </source>
</evidence>
<dbReference type="InterPro" id="IPR011650">
    <property type="entry name" value="Peptidase_M20_dimer"/>
</dbReference>
<dbReference type="InterPro" id="IPR036264">
    <property type="entry name" value="Bact_exopeptidase_dim_dom"/>
</dbReference>
<dbReference type="InterPro" id="IPR010162">
    <property type="entry name" value="PepT-like"/>
</dbReference>
<evidence type="ECO:0000259" key="9">
    <source>
        <dbReference type="Pfam" id="PF07687"/>
    </source>
</evidence>
<accession>G7WCN9</accession>
<evidence type="ECO:0000256" key="2">
    <source>
        <dbReference type="ARBA" id="ARBA00022670"/>
    </source>
</evidence>
<comment type="similarity">
    <text evidence="7">Belongs to the peptidase M42 family.</text>
</comment>
<gene>
    <name evidence="10" type="ordered locus">Desor_0898</name>
</gene>
<dbReference type="Pfam" id="PF01546">
    <property type="entry name" value="Peptidase_M20"/>
    <property type="match status" value="1"/>
</dbReference>
<dbReference type="PANTHER" id="PTHR42994:SF2">
    <property type="entry name" value="PEPTIDASE"/>
    <property type="match status" value="1"/>
</dbReference>
<dbReference type="NCBIfam" id="TIGR01883">
    <property type="entry name" value="PepT-like"/>
    <property type="match status" value="1"/>
</dbReference>
<dbReference type="Gene3D" id="3.40.630.10">
    <property type="entry name" value="Zn peptidases"/>
    <property type="match status" value="1"/>
</dbReference>
<evidence type="ECO:0000256" key="7">
    <source>
        <dbReference type="PIRNR" id="PIRNR001123"/>
    </source>
</evidence>
<evidence type="ECO:0000256" key="8">
    <source>
        <dbReference type="PIRSR" id="PIRSR001123-2"/>
    </source>
</evidence>
<dbReference type="PIRSF" id="PIRSF001123">
    <property type="entry name" value="PepA_GA"/>
    <property type="match status" value="1"/>
</dbReference>
<dbReference type="InterPro" id="IPR001261">
    <property type="entry name" value="ArgE/DapE_CS"/>
</dbReference>
<dbReference type="RefSeq" id="WP_014183402.1">
    <property type="nucleotide sequence ID" value="NC_016584.1"/>
</dbReference>
<keyword evidence="5" id="KW-0862">Zinc</keyword>
<feature type="domain" description="Peptidase M20 dimerisation" evidence="9">
    <location>
        <begin position="179"/>
        <end position="259"/>
    </location>
</feature>
<proteinExistence type="inferred from homology"/>
<organism evidence="10 11">
    <name type="scientific">Desulfosporosinus orientis (strain ATCC 19365 / DSM 765 / NCIMB 8382 / VKM B-1628 / Singapore I)</name>
    <name type="common">Desulfotomaculum orientis</name>
    <dbReference type="NCBI Taxonomy" id="768706"/>
    <lineage>
        <taxon>Bacteria</taxon>
        <taxon>Bacillati</taxon>
        <taxon>Bacillota</taxon>
        <taxon>Clostridia</taxon>
        <taxon>Eubacteriales</taxon>
        <taxon>Desulfitobacteriaceae</taxon>
        <taxon>Desulfosporosinus</taxon>
    </lineage>
</organism>
<evidence type="ECO:0000256" key="3">
    <source>
        <dbReference type="ARBA" id="ARBA00022723"/>
    </source>
</evidence>
<reference evidence="10 11" key="2">
    <citation type="journal article" date="2012" name="J. Bacteriol.">
        <title>Complete genome sequences of Desulfosporosinus orientis DSM765T, Desulfosporosinus youngiae DSM17734T, Desulfosporosinus meridiei DSM13257T, and Desulfosporosinus acidiphilus DSM22704T.</title>
        <authorList>
            <person name="Pester M."/>
            <person name="Brambilla E."/>
            <person name="Alazard D."/>
            <person name="Rattei T."/>
            <person name="Weinmaier T."/>
            <person name="Han J."/>
            <person name="Lucas S."/>
            <person name="Lapidus A."/>
            <person name="Cheng J.F."/>
            <person name="Goodwin L."/>
            <person name="Pitluck S."/>
            <person name="Peters L."/>
            <person name="Ovchinnikova G."/>
            <person name="Teshima H."/>
            <person name="Detter J.C."/>
            <person name="Han C.S."/>
            <person name="Tapia R."/>
            <person name="Land M.L."/>
            <person name="Hauser L."/>
            <person name="Kyrpides N.C."/>
            <person name="Ivanova N.N."/>
            <person name="Pagani I."/>
            <person name="Huntmann M."/>
            <person name="Wei C.L."/>
            <person name="Davenport K.W."/>
            <person name="Daligault H."/>
            <person name="Chain P.S."/>
            <person name="Chen A."/>
            <person name="Mavromatis K."/>
            <person name="Markowitz V."/>
            <person name="Szeto E."/>
            <person name="Mikhailova N."/>
            <person name="Pati A."/>
            <person name="Wagner M."/>
            <person name="Woyke T."/>
            <person name="Ollivier B."/>
            <person name="Klenk H.P."/>
            <person name="Spring S."/>
            <person name="Loy A."/>
        </authorList>
    </citation>
    <scope>NUCLEOTIDE SEQUENCE [LARGE SCALE GENOMIC DNA]</scope>
    <source>
        <strain evidence="11">ATCC 19365 / DSM 765 / NCIMB 8382 / VKM B-1628</strain>
    </source>
</reference>
<evidence type="ECO:0000313" key="10">
    <source>
        <dbReference type="EMBL" id="AET66577.1"/>
    </source>
</evidence>
<dbReference type="GO" id="GO:0008237">
    <property type="term" value="F:metallopeptidase activity"/>
    <property type="evidence" value="ECO:0007669"/>
    <property type="project" value="UniProtKB-KW"/>
</dbReference>
<evidence type="ECO:0000313" key="11">
    <source>
        <dbReference type="Proteomes" id="UP000006346"/>
    </source>
</evidence>
<keyword evidence="6" id="KW-0482">Metalloprotease</keyword>
<reference evidence="11" key="1">
    <citation type="submission" date="2011-11" db="EMBL/GenBank/DDBJ databases">
        <title>Complete sequence of Desulfosporosinus orientis DSM 765.</title>
        <authorList>
            <person name="Lucas S."/>
            <person name="Han J."/>
            <person name="Lapidus A."/>
            <person name="Cheng J.-F."/>
            <person name="Goodwin L."/>
            <person name="Pitluck S."/>
            <person name="Peters L."/>
            <person name="Ovchinnikova G."/>
            <person name="Teshima H."/>
            <person name="Detter J.C."/>
            <person name="Han C."/>
            <person name="Tapia R."/>
            <person name="Land M."/>
            <person name="Hauser L."/>
            <person name="Kyrpides N."/>
            <person name="Ivanova N."/>
            <person name="Pagani I."/>
            <person name="Pester M."/>
            <person name="Spring S."/>
            <person name="Ollivier B."/>
            <person name="Rattei T."/>
            <person name="Klenk H.-P."/>
            <person name="Wagner M."/>
            <person name="Loy A."/>
            <person name="Woyke T."/>
        </authorList>
    </citation>
    <scope>NUCLEOTIDE SEQUENCE [LARGE SCALE GENOMIC DNA]</scope>
    <source>
        <strain evidence="11">ATCC 19365 / DSM 765 / NCIMB 8382 / VKM B-1628</strain>
    </source>
</reference>
<evidence type="ECO:0000256" key="6">
    <source>
        <dbReference type="ARBA" id="ARBA00023049"/>
    </source>
</evidence>
<dbReference type="HOGENOM" id="CLU_021802_6_0_9"/>
<keyword evidence="2" id="KW-0645">Protease</keyword>
<dbReference type="EMBL" id="CP003108">
    <property type="protein sequence ID" value="AET66577.1"/>
    <property type="molecule type" value="Genomic_DNA"/>
</dbReference>
<name>G7WCN9_DESOD</name>
<dbReference type="eggNOG" id="COG2195">
    <property type="taxonomic scope" value="Bacteria"/>
</dbReference>
<dbReference type="KEGG" id="dor:Desor_0898"/>
<dbReference type="PANTHER" id="PTHR42994">
    <property type="entry name" value="PEPTIDASE T"/>
    <property type="match status" value="1"/>
</dbReference>
<dbReference type="AlphaFoldDB" id="G7WCN9"/>
<dbReference type="GO" id="GO:0004177">
    <property type="term" value="F:aminopeptidase activity"/>
    <property type="evidence" value="ECO:0007669"/>
    <property type="project" value="UniProtKB-UniRule"/>
</dbReference>
<keyword evidence="11" id="KW-1185">Reference proteome</keyword>
<evidence type="ECO:0000256" key="5">
    <source>
        <dbReference type="ARBA" id="ARBA00022833"/>
    </source>
</evidence>
<dbReference type="InterPro" id="IPR008007">
    <property type="entry name" value="Peptidase_M42"/>
</dbReference>
<feature type="binding site" evidence="8">
    <location>
        <position position="345"/>
    </location>
    <ligand>
        <name>Zn(2+)</name>
        <dbReference type="ChEBI" id="CHEBI:29105"/>
        <label>2</label>
    </ligand>
</feature>
<dbReference type="Proteomes" id="UP000006346">
    <property type="component" value="Chromosome"/>
</dbReference>
<dbReference type="SUPFAM" id="SSF53187">
    <property type="entry name" value="Zn-dependent exopeptidases"/>
    <property type="match status" value="1"/>
</dbReference>
<keyword evidence="3 8" id="KW-0479">Metal-binding</keyword>
<dbReference type="GO" id="GO:0046872">
    <property type="term" value="F:metal ion binding"/>
    <property type="evidence" value="ECO:0007669"/>
    <property type="project" value="UniProtKB-UniRule"/>
</dbReference>
<dbReference type="PROSITE" id="PS00758">
    <property type="entry name" value="ARGE_DAPE_CPG2_1"/>
    <property type="match status" value="1"/>
</dbReference>
<dbReference type="GO" id="GO:0006508">
    <property type="term" value="P:proteolysis"/>
    <property type="evidence" value="ECO:0007669"/>
    <property type="project" value="UniProtKB-KW"/>
</dbReference>
<dbReference type="OrthoDB" id="9773892at2"/>
<sequence length="378" mass="40352">MVNRERVLAEFWELIRIDSPTKNERQIADILKERLKSMGLSVTEDNAGQKIGGNCGNVYAYFKGNLSKAPVVLFSAHMDTVGPCLGIQPVLTNGIITSAGPTILGADDKSGIVPILETIRVIQEQNIPHGDIQVIFSIAEEGGLNGSKNLDKTLLKADLGFVMDCVGGPGEIVLAAPGQDRLDVTIKGKSAHAGFAPEEGISAIVVAAKAIANMPTGRIDEETTANIGTIQGGRATNIVADEVRIACEARSRNLKKLERQTALMCEGFKRCAQEMGAVAEIEVNRLYEPFSLNIESQVVDIVSQAARSAGFNVVTGVTGGGSDANNFNLYGVPCAVLGTGMQKPHTTDECIEEEDLYRTTELLIEIVKLVAAKEKTSK</sequence>
<evidence type="ECO:0000256" key="4">
    <source>
        <dbReference type="ARBA" id="ARBA00022801"/>
    </source>
</evidence>
<protein>
    <submittedName>
        <fullName evidence="10">Peptidase T-like protein</fullName>
    </submittedName>
</protein>
<dbReference type="InterPro" id="IPR002933">
    <property type="entry name" value="Peptidase_M20"/>
</dbReference>
<dbReference type="PATRIC" id="fig|768706.3.peg.871"/>